<name>A0A6A4GDD2_9AGAR</name>
<evidence type="ECO:0000256" key="1">
    <source>
        <dbReference type="SAM" id="MobiDB-lite"/>
    </source>
</evidence>
<dbReference type="EMBL" id="ML770454">
    <property type="protein sequence ID" value="KAE9383467.1"/>
    <property type="molecule type" value="Genomic_DNA"/>
</dbReference>
<gene>
    <name evidence="2" type="ORF">BT96DRAFT_792706</name>
</gene>
<organism evidence="2 3">
    <name type="scientific">Gymnopus androsaceus JB14</name>
    <dbReference type="NCBI Taxonomy" id="1447944"/>
    <lineage>
        <taxon>Eukaryota</taxon>
        <taxon>Fungi</taxon>
        <taxon>Dikarya</taxon>
        <taxon>Basidiomycota</taxon>
        <taxon>Agaricomycotina</taxon>
        <taxon>Agaricomycetes</taxon>
        <taxon>Agaricomycetidae</taxon>
        <taxon>Agaricales</taxon>
        <taxon>Marasmiineae</taxon>
        <taxon>Omphalotaceae</taxon>
        <taxon>Gymnopus</taxon>
    </lineage>
</organism>
<keyword evidence="3" id="KW-1185">Reference proteome</keyword>
<dbReference type="Proteomes" id="UP000799118">
    <property type="component" value="Unassembled WGS sequence"/>
</dbReference>
<protein>
    <submittedName>
        <fullName evidence="2">Uncharacterized protein</fullName>
    </submittedName>
</protein>
<feature type="non-terminal residue" evidence="2">
    <location>
        <position position="148"/>
    </location>
</feature>
<reference evidence="2" key="1">
    <citation type="journal article" date="2019" name="Environ. Microbiol.">
        <title>Fungal ecological strategies reflected in gene transcription - a case study of two litter decomposers.</title>
        <authorList>
            <person name="Barbi F."/>
            <person name="Kohler A."/>
            <person name="Barry K."/>
            <person name="Baskaran P."/>
            <person name="Daum C."/>
            <person name="Fauchery L."/>
            <person name="Ihrmark K."/>
            <person name="Kuo A."/>
            <person name="LaButti K."/>
            <person name="Lipzen A."/>
            <person name="Morin E."/>
            <person name="Grigoriev I.V."/>
            <person name="Henrissat B."/>
            <person name="Lindahl B."/>
            <person name="Martin F."/>
        </authorList>
    </citation>
    <scope>NUCLEOTIDE SEQUENCE</scope>
    <source>
        <strain evidence="2">JB14</strain>
    </source>
</reference>
<feature type="region of interest" description="Disordered" evidence="1">
    <location>
        <begin position="1"/>
        <end position="56"/>
    </location>
</feature>
<accession>A0A6A4GDD2</accession>
<proteinExistence type="predicted"/>
<sequence>FAGATPRPRFRPDARLSHPLAQAFTASDSASESEAGEATEGTVRPENNNEHIPWSTPAPVASVVHLSPYDESPLNGASFVSTASSHNLTTHHRANTSFDPAMGFGGNAPGHDVGRFNAGKLNTYLHGLNRRLQEENKALLERLRKLEE</sequence>
<feature type="non-terminal residue" evidence="2">
    <location>
        <position position="1"/>
    </location>
</feature>
<evidence type="ECO:0000313" key="2">
    <source>
        <dbReference type="EMBL" id="KAE9383467.1"/>
    </source>
</evidence>
<dbReference type="AlphaFoldDB" id="A0A6A4GDD2"/>
<evidence type="ECO:0000313" key="3">
    <source>
        <dbReference type="Proteomes" id="UP000799118"/>
    </source>
</evidence>
<feature type="compositionally biased region" description="Low complexity" evidence="1">
    <location>
        <begin position="25"/>
        <end position="42"/>
    </location>
</feature>
<dbReference type="OrthoDB" id="2020852at2759"/>